<accession>A0A2G9TBL1</accession>
<dbReference type="OrthoDB" id="5821210at2759"/>
<dbReference type="Proteomes" id="UP000230423">
    <property type="component" value="Unassembled WGS sequence"/>
</dbReference>
<dbReference type="InterPro" id="IPR036941">
    <property type="entry name" value="Rcpt_L-dom_sf"/>
</dbReference>
<dbReference type="Pfam" id="PF01030">
    <property type="entry name" value="Recep_L_domain"/>
    <property type="match status" value="1"/>
</dbReference>
<evidence type="ECO:0000259" key="1">
    <source>
        <dbReference type="Pfam" id="PF01030"/>
    </source>
</evidence>
<organism evidence="2 3">
    <name type="scientific">Teladorsagia circumcincta</name>
    <name type="common">Brown stomach worm</name>
    <name type="synonym">Ostertagia circumcincta</name>
    <dbReference type="NCBI Taxonomy" id="45464"/>
    <lineage>
        <taxon>Eukaryota</taxon>
        <taxon>Metazoa</taxon>
        <taxon>Ecdysozoa</taxon>
        <taxon>Nematoda</taxon>
        <taxon>Chromadorea</taxon>
        <taxon>Rhabditida</taxon>
        <taxon>Rhabditina</taxon>
        <taxon>Rhabditomorpha</taxon>
        <taxon>Strongyloidea</taxon>
        <taxon>Trichostrongylidae</taxon>
        <taxon>Teladorsagia</taxon>
    </lineage>
</organism>
<evidence type="ECO:0000313" key="3">
    <source>
        <dbReference type="Proteomes" id="UP000230423"/>
    </source>
</evidence>
<name>A0A2G9TBL1_TELCI</name>
<evidence type="ECO:0000313" key="2">
    <source>
        <dbReference type="EMBL" id="PIO54780.1"/>
    </source>
</evidence>
<feature type="domain" description="Receptor L-domain" evidence="1">
    <location>
        <begin position="3"/>
        <end position="73"/>
    </location>
</feature>
<dbReference type="Gene3D" id="3.80.20.20">
    <property type="entry name" value="Receptor L-domain"/>
    <property type="match status" value="1"/>
</dbReference>
<proteinExistence type="predicted"/>
<dbReference type="InterPro" id="IPR000494">
    <property type="entry name" value="Rcpt_L-dom"/>
</dbReference>
<dbReference type="EMBL" id="KZ392551">
    <property type="protein sequence ID" value="PIO54780.1"/>
    <property type="molecule type" value="Genomic_DNA"/>
</dbReference>
<dbReference type="SUPFAM" id="SSF52058">
    <property type="entry name" value="L domain-like"/>
    <property type="match status" value="1"/>
</dbReference>
<feature type="non-terminal residue" evidence="2">
    <location>
        <position position="109"/>
    </location>
</feature>
<dbReference type="AlphaFoldDB" id="A0A2G9TBL1"/>
<gene>
    <name evidence="2" type="ORF">TELCIR_23847</name>
</gene>
<keyword evidence="3" id="KW-1185">Reference proteome</keyword>
<sequence length="109" mass="12273">MPRNYEKLAQIEKINGRLIVSNNDGIPDLSFLPNLEEIYSSDKEKPSLDIVDNHNFALKGLDAIRKIHGKVYVRTEESSDVQKEVEQHIKSITDGKVTFAVKESSGFGK</sequence>
<protein>
    <recommendedName>
        <fullName evidence="1">Receptor L-domain domain-containing protein</fullName>
    </recommendedName>
</protein>
<reference evidence="2 3" key="1">
    <citation type="submission" date="2015-09" db="EMBL/GenBank/DDBJ databases">
        <title>Draft genome of the parasitic nematode Teladorsagia circumcincta isolate WARC Sus (inbred).</title>
        <authorList>
            <person name="Mitreva M."/>
        </authorList>
    </citation>
    <scope>NUCLEOTIDE SEQUENCE [LARGE SCALE GENOMIC DNA]</scope>
    <source>
        <strain evidence="2 3">S</strain>
    </source>
</reference>